<protein>
    <submittedName>
        <fullName evidence="2">Uncharacterized protein</fullName>
    </submittedName>
</protein>
<accession>A0A6A6U3F5</accession>
<feature type="region of interest" description="Disordered" evidence="1">
    <location>
        <begin position="409"/>
        <end position="443"/>
    </location>
</feature>
<dbReference type="Proteomes" id="UP000799302">
    <property type="component" value="Unassembled WGS sequence"/>
</dbReference>
<dbReference type="EMBL" id="MU004238">
    <property type="protein sequence ID" value="KAF2666795.1"/>
    <property type="molecule type" value="Genomic_DNA"/>
</dbReference>
<gene>
    <name evidence="2" type="ORF">BT63DRAFT_318879</name>
</gene>
<name>A0A6A6U3F5_9PEZI</name>
<evidence type="ECO:0000313" key="3">
    <source>
        <dbReference type="Proteomes" id="UP000799302"/>
    </source>
</evidence>
<proteinExistence type="predicted"/>
<sequence>MSFPLVPTTYRQSLHAWIAKVFTPGFLTNPQFTTAFDFVALEQAKLSYADFETVEFWEEQVDSVLLPVVKVWLARSNPPSTAELFTLPEVRDTKNCGVYMGLLTRPGHSTGAYGGSATGPSFGLTYRCGQHESPAFRATPKEAGKFFYRMIKADPANRLEPFRILAKYREFQTGDGDILPVTIMKLTLLLAENMLIRAFNLLDSGASIVKKEAFPLWPWESQTTDYIGLNSAWPLQESASFPSGYIAATTEERHKAGNDRRRVRLAVDAAAAKHRKEHDAQYEKDVRGTATLLRKYGFAHLEQQFRADMKAQKAHKPKSNTVKRDMIMDALANDPDADITTIEVPEFVLPPLTHPLIDRMRALVAAKTPPVVGWDDIHDRLCSNCGQWFETRFWYKKANHQNKCTPERPWPPCQTPEHIARQKRHADAAASTGEPVAKKAKTG</sequence>
<evidence type="ECO:0000256" key="1">
    <source>
        <dbReference type="SAM" id="MobiDB-lite"/>
    </source>
</evidence>
<dbReference type="AlphaFoldDB" id="A0A6A6U3F5"/>
<keyword evidence="3" id="KW-1185">Reference proteome</keyword>
<organism evidence="2 3">
    <name type="scientific">Microthyrium microscopicum</name>
    <dbReference type="NCBI Taxonomy" id="703497"/>
    <lineage>
        <taxon>Eukaryota</taxon>
        <taxon>Fungi</taxon>
        <taxon>Dikarya</taxon>
        <taxon>Ascomycota</taxon>
        <taxon>Pezizomycotina</taxon>
        <taxon>Dothideomycetes</taxon>
        <taxon>Dothideomycetes incertae sedis</taxon>
        <taxon>Microthyriales</taxon>
        <taxon>Microthyriaceae</taxon>
        <taxon>Microthyrium</taxon>
    </lineage>
</organism>
<reference evidence="2" key="1">
    <citation type="journal article" date="2020" name="Stud. Mycol.">
        <title>101 Dothideomycetes genomes: a test case for predicting lifestyles and emergence of pathogens.</title>
        <authorList>
            <person name="Haridas S."/>
            <person name="Albert R."/>
            <person name="Binder M."/>
            <person name="Bloem J."/>
            <person name="Labutti K."/>
            <person name="Salamov A."/>
            <person name="Andreopoulos B."/>
            <person name="Baker S."/>
            <person name="Barry K."/>
            <person name="Bills G."/>
            <person name="Bluhm B."/>
            <person name="Cannon C."/>
            <person name="Castanera R."/>
            <person name="Culley D."/>
            <person name="Daum C."/>
            <person name="Ezra D."/>
            <person name="Gonzalez J."/>
            <person name="Henrissat B."/>
            <person name="Kuo A."/>
            <person name="Liang C."/>
            <person name="Lipzen A."/>
            <person name="Lutzoni F."/>
            <person name="Magnuson J."/>
            <person name="Mondo S."/>
            <person name="Nolan M."/>
            <person name="Ohm R."/>
            <person name="Pangilinan J."/>
            <person name="Park H.-J."/>
            <person name="Ramirez L."/>
            <person name="Alfaro M."/>
            <person name="Sun H."/>
            <person name="Tritt A."/>
            <person name="Yoshinaga Y."/>
            <person name="Zwiers L.-H."/>
            <person name="Turgeon B."/>
            <person name="Goodwin S."/>
            <person name="Spatafora J."/>
            <person name="Crous P."/>
            <person name="Grigoriev I."/>
        </authorList>
    </citation>
    <scope>NUCLEOTIDE SEQUENCE</scope>
    <source>
        <strain evidence="2">CBS 115976</strain>
    </source>
</reference>
<evidence type="ECO:0000313" key="2">
    <source>
        <dbReference type="EMBL" id="KAF2666795.1"/>
    </source>
</evidence>